<keyword evidence="9" id="KW-1185">Reference proteome</keyword>
<feature type="region of interest" description="Disordered" evidence="5">
    <location>
        <begin position="296"/>
        <end position="323"/>
    </location>
</feature>
<feature type="region of interest" description="Disordered" evidence="5">
    <location>
        <begin position="230"/>
        <end position="255"/>
    </location>
</feature>
<feature type="region of interest" description="Disordered" evidence="5">
    <location>
        <begin position="1128"/>
        <end position="1152"/>
    </location>
</feature>
<evidence type="ECO:0000259" key="7">
    <source>
        <dbReference type="PROSITE" id="PS50089"/>
    </source>
</evidence>
<dbReference type="InterPro" id="IPR047157">
    <property type="entry name" value="PHRF1/Atg35"/>
</dbReference>
<protein>
    <submittedName>
        <fullName evidence="8">PHD and RING finger domain-containing protein 1</fullName>
    </submittedName>
</protein>
<evidence type="ECO:0000256" key="5">
    <source>
        <dbReference type="SAM" id="MobiDB-lite"/>
    </source>
</evidence>
<dbReference type="SMART" id="SM00184">
    <property type="entry name" value="RING"/>
    <property type="match status" value="2"/>
</dbReference>
<name>A0A8X6TAV1_NEPPI</name>
<gene>
    <name evidence="8" type="primary">PHRF1</name>
    <name evidence="8" type="ORF">NPIL_105281</name>
</gene>
<evidence type="ECO:0000313" key="9">
    <source>
        <dbReference type="Proteomes" id="UP000887013"/>
    </source>
</evidence>
<dbReference type="PROSITE" id="PS50016">
    <property type="entry name" value="ZF_PHD_2"/>
    <property type="match status" value="1"/>
</dbReference>
<dbReference type="InterPro" id="IPR019786">
    <property type="entry name" value="Zinc_finger_PHD-type_CS"/>
</dbReference>
<evidence type="ECO:0000256" key="4">
    <source>
        <dbReference type="PROSITE-ProRule" id="PRU00175"/>
    </source>
</evidence>
<evidence type="ECO:0000256" key="3">
    <source>
        <dbReference type="ARBA" id="ARBA00022833"/>
    </source>
</evidence>
<dbReference type="Proteomes" id="UP000887013">
    <property type="component" value="Unassembled WGS sequence"/>
</dbReference>
<feature type="compositionally biased region" description="Basic and acidic residues" evidence="5">
    <location>
        <begin position="1142"/>
        <end position="1151"/>
    </location>
</feature>
<accession>A0A8X6TAV1</accession>
<dbReference type="CDD" id="cd16635">
    <property type="entry name" value="mRING-HC-C3HC3D_PHRF1"/>
    <property type="match status" value="1"/>
</dbReference>
<organism evidence="8 9">
    <name type="scientific">Nephila pilipes</name>
    <name type="common">Giant wood spider</name>
    <name type="synonym">Nephila maculata</name>
    <dbReference type="NCBI Taxonomy" id="299642"/>
    <lineage>
        <taxon>Eukaryota</taxon>
        <taxon>Metazoa</taxon>
        <taxon>Ecdysozoa</taxon>
        <taxon>Arthropoda</taxon>
        <taxon>Chelicerata</taxon>
        <taxon>Arachnida</taxon>
        <taxon>Araneae</taxon>
        <taxon>Araneomorphae</taxon>
        <taxon>Entelegynae</taxon>
        <taxon>Araneoidea</taxon>
        <taxon>Nephilidae</taxon>
        <taxon>Nephila</taxon>
    </lineage>
</organism>
<dbReference type="CDD" id="cd15536">
    <property type="entry name" value="PHD_PHRF1"/>
    <property type="match status" value="1"/>
</dbReference>
<dbReference type="PANTHER" id="PTHR12618:SF20">
    <property type="entry name" value="PHD AND RING FINGER DOMAIN-CONTAINING PROTEIN 1"/>
    <property type="match status" value="1"/>
</dbReference>
<feature type="region of interest" description="Disordered" evidence="5">
    <location>
        <begin position="561"/>
        <end position="590"/>
    </location>
</feature>
<feature type="domain" description="PHD-type" evidence="6">
    <location>
        <begin position="146"/>
        <end position="196"/>
    </location>
</feature>
<dbReference type="OrthoDB" id="6437949at2759"/>
<dbReference type="SMART" id="SM00249">
    <property type="entry name" value="PHD"/>
    <property type="match status" value="1"/>
</dbReference>
<dbReference type="PROSITE" id="PS50089">
    <property type="entry name" value="ZF_RING_2"/>
    <property type="match status" value="1"/>
</dbReference>
<evidence type="ECO:0000256" key="1">
    <source>
        <dbReference type="ARBA" id="ARBA00022723"/>
    </source>
</evidence>
<keyword evidence="2 4" id="KW-0863">Zinc-finger</keyword>
<dbReference type="GO" id="GO:0008270">
    <property type="term" value="F:zinc ion binding"/>
    <property type="evidence" value="ECO:0007669"/>
    <property type="project" value="UniProtKB-KW"/>
</dbReference>
<dbReference type="InterPro" id="IPR001841">
    <property type="entry name" value="Znf_RING"/>
</dbReference>
<feature type="compositionally biased region" description="Basic and acidic residues" evidence="5">
    <location>
        <begin position="580"/>
        <end position="590"/>
    </location>
</feature>
<dbReference type="Pfam" id="PF00628">
    <property type="entry name" value="PHD"/>
    <property type="match status" value="1"/>
</dbReference>
<evidence type="ECO:0000256" key="2">
    <source>
        <dbReference type="ARBA" id="ARBA00022771"/>
    </source>
</evidence>
<keyword evidence="3" id="KW-0862">Zinc</keyword>
<reference evidence="8" key="1">
    <citation type="submission" date="2020-08" db="EMBL/GenBank/DDBJ databases">
        <title>Multicomponent nature underlies the extraordinary mechanical properties of spider dragline silk.</title>
        <authorList>
            <person name="Kono N."/>
            <person name="Nakamura H."/>
            <person name="Mori M."/>
            <person name="Yoshida Y."/>
            <person name="Ohtoshi R."/>
            <person name="Malay A.D."/>
            <person name="Moran D.A.P."/>
            <person name="Tomita M."/>
            <person name="Numata K."/>
            <person name="Arakawa K."/>
        </authorList>
    </citation>
    <scope>NUCLEOTIDE SEQUENCE</scope>
</reference>
<keyword evidence="1" id="KW-0479">Metal-binding</keyword>
<proteinExistence type="predicted"/>
<evidence type="ECO:0000313" key="8">
    <source>
        <dbReference type="EMBL" id="GFS94935.1"/>
    </source>
</evidence>
<dbReference type="InterPro" id="IPR017907">
    <property type="entry name" value="Znf_RING_CS"/>
</dbReference>
<feature type="non-terminal residue" evidence="8">
    <location>
        <position position="1"/>
    </location>
</feature>
<dbReference type="SUPFAM" id="SSF57903">
    <property type="entry name" value="FYVE/PHD zinc finger"/>
    <property type="match status" value="1"/>
</dbReference>
<dbReference type="AlphaFoldDB" id="A0A8X6TAV1"/>
<feature type="region of interest" description="Disordered" evidence="5">
    <location>
        <begin position="1"/>
        <end position="49"/>
    </location>
</feature>
<feature type="compositionally biased region" description="Polar residues" evidence="5">
    <location>
        <begin position="561"/>
        <end position="573"/>
    </location>
</feature>
<dbReference type="InterPro" id="IPR001965">
    <property type="entry name" value="Znf_PHD"/>
</dbReference>
<feature type="region of interest" description="Disordered" evidence="5">
    <location>
        <begin position="1025"/>
        <end position="1052"/>
    </location>
</feature>
<feature type="compositionally biased region" description="Basic residues" evidence="5">
    <location>
        <begin position="296"/>
        <end position="316"/>
    </location>
</feature>
<feature type="compositionally biased region" description="Acidic residues" evidence="5">
    <location>
        <begin position="13"/>
        <end position="49"/>
    </location>
</feature>
<sequence length="1178" mass="133856">MSDKDDSALYDAEYSDSDLDSDEEDEIGSSEGSEISDEEEEDTDEEEVEIVQASGVSSSEDNGDHESCPVCLNRFIGQDLGSPENCEHIFCLECIIEWSKNINTCPIDRTEFNFVHLKAKPGGKIIKKIKVKVRPKEPEDTLHEEETLCEICHLGDQPDRLLLCDGCDLAFHLQCLDPPLFHVPINEWYCPSCAPVIENGAIAGPSTSRYQRVIPRTRTSENVRVRVQNRRTQEGVRRSLSNATPRKPYKRKRRTYRRSIKKVVKLARTKKNLVETGKGKSCSTNTTVVVTYRRRRYRRRKKRKTDLKTTSNRKSHAQSAKDRISKCLGLVKPSSSVPVPTIKSKVKTSSRSVSSGLSYSCFGDRDQLMDFEENFQEDAPGPSNWKPKKKKEESVSLNLLETIMAGQKMLHTKSENVIIKTDGSLIIKEDKMKGKVAVKKPSTFDNSKSITNLKTCTNLENALKANESSKDCKVKEREVAKKLDKAKYDVPLEPASLGAIPKVQKEGSEKLSPMLLAALARRRENEKASMSVLSTRDRKRVSFSNENKYFELNYLSVEDNTQSQKNDQNSSFGHSKLQRHGFESETDDRKFLRNKKENDLINVNSNCSMNSKLNGNHFNSHDSHSFKAKQFFKNEQLCSVDEKYNEAGSGDFLKNGSAANIYPRIAISDDENCMDINSSQSLLQTNSIQSTSFLNSTKNLHINIKKENSSSAEESDMEASESLISPSKKQYENILSSSLFSSSMYNIKKSKTNIKEEPKLTKSEYSTNQFKNHPSVSKLNIQVINKDMQIMECSQNVIEPVTNGVSTQKTNVDGKCFKKELFSTNEKNSFIHSNSYSKYVNRSLDNQIRVKDELLSSDEERRDLPCIAKIPCINSKLKEPMCDITNDTPCTWLQETLLKKEVEEPCTQLAKQQSKGCINDLPCTQMTEHHYKEQNNSLPNILLAGYHFKHQQEDLVEHCSEEQKDNFTCVVMAGHSSKEQQNDLPCTYLAEHHLKEQLDNLPCTQLAEHRSKELLDSLPCTQLAEHRSKEQQDSLPDTQLAGHRSKKQQNDLPCTQLAEYRSKEQFDNLPCTQLAEHHSKEHQDSLPNTELAGHHSKEQQDHLPCTHLAEYCSEEQLDNLPCTLSVEHHSNDQKNSLPDTQLAEHRSKEQQDDFPCTQLAEYHFKEQLDNLPCTQLAE</sequence>
<dbReference type="PROSITE" id="PS01359">
    <property type="entry name" value="ZF_PHD_1"/>
    <property type="match status" value="1"/>
</dbReference>
<dbReference type="Gene3D" id="3.30.40.10">
    <property type="entry name" value="Zinc/RING finger domain, C3HC4 (zinc finger)"/>
    <property type="match status" value="2"/>
</dbReference>
<dbReference type="SUPFAM" id="SSF57850">
    <property type="entry name" value="RING/U-box"/>
    <property type="match status" value="1"/>
</dbReference>
<comment type="caution">
    <text evidence="8">The sequence shown here is derived from an EMBL/GenBank/DDBJ whole genome shotgun (WGS) entry which is preliminary data.</text>
</comment>
<feature type="domain" description="RING-type" evidence="7">
    <location>
        <begin position="68"/>
        <end position="109"/>
    </location>
</feature>
<dbReference type="InterPro" id="IPR011011">
    <property type="entry name" value="Znf_FYVE_PHD"/>
</dbReference>
<feature type="region of interest" description="Disordered" evidence="5">
    <location>
        <begin position="1076"/>
        <end position="1100"/>
    </location>
</feature>
<dbReference type="PROSITE" id="PS00518">
    <property type="entry name" value="ZF_RING_1"/>
    <property type="match status" value="1"/>
</dbReference>
<dbReference type="InterPro" id="IPR019787">
    <property type="entry name" value="Znf_PHD-finger"/>
</dbReference>
<dbReference type="Pfam" id="PF13639">
    <property type="entry name" value="zf-RING_2"/>
    <property type="match status" value="1"/>
</dbReference>
<dbReference type="EMBL" id="BMAW01100428">
    <property type="protein sequence ID" value="GFS94935.1"/>
    <property type="molecule type" value="Genomic_DNA"/>
</dbReference>
<evidence type="ECO:0000259" key="6">
    <source>
        <dbReference type="PROSITE" id="PS50016"/>
    </source>
</evidence>
<dbReference type="InterPro" id="IPR013083">
    <property type="entry name" value="Znf_RING/FYVE/PHD"/>
</dbReference>
<dbReference type="PANTHER" id="PTHR12618">
    <property type="entry name" value="PHD AND RING FINGER DOMAIN-CONTAINING PROTEIN 1"/>
    <property type="match status" value="1"/>
</dbReference>